<accession>A0A0C7R3Y5</accession>
<dbReference type="InterPro" id="IPR003439">
    <property type="entry name" value="ABC_transporter-like_ATP-bd"/>
</dbReference>
<keyword evidence="3" id="KW-0547">Nucleotide-binding</keyword>
<proteinExistence type="inferred from homology"/>
<reference evidence="6 7" key="1">
    <citation type="submission" date="2015-01" db="EMBL/GenBank/DDBJ databases">
        <authorList>
            <person name="Aslett A.Martin."/>
            <person name="De Silva Nishadi"/>
        </authorList>
    </citation>
    <scope>NUCLEOTIDE SEQUENCE [LARGE SCALE GENOMIC DNA]</scope>
    <source>
        <strain evidence="6 7">R28058</strain>
    </source>
</reference>
<comment type="similarity">
    <text evidence="1">Belongs to the ABC transporter superfamily.</text>
</comment>
<feature type="domain" description="ABC transporter" evidence="5">
    <location>
        <begin position="5"/>
        <end position="233"/>
    </location>
</feature>
<dbReference type="InterPro" id="IPR003593">
    <property type="entry name" value="AAA+_ATPase"/>
</dbReference>
<keyword evidence="2" id="KW-0813">Transport</keyword>
<dbReference type="GO" id="GO:0016887">
    <property type="term" value="F:ATP hydrolysis activity"/>
    <property type="evidence" value="ECO:0007669"/>
    <property type="project" value="InterPro"/>
</dbReference>
<evidence type="ECO:0000313" key="7">
    <source>
        <dbReference type="Proteomes" id="UP000049127"/>
    </source>
</evidence>
<dbReference type="PROSITE" id="PS00211">
    <property type="entry name" value="ABC_TRANSPORTER_1"/>
    <property type="match status" value="1"/>
</dbReference>
<dbReference type="PANTHER" id="PTHR43335:SF8">
    <property type="entry name" value="ABC TRANSPORTER, ATP-BINDING PROTEIN"/>
    <property type="match status" value="1"/>
</dbReference>
<keyword evidence="4" id="KW-0067">ATP-binding</keyword>
<evidence type="ECO:0000256" key="3">
    <source>
        <dbReference type="ARBA" id="ARBA00022741"/>
    </source>
</evidence>
<dbReference type="OrthoDB" id="9809205at2"/>
<dbReference type="PROSITE" id="PS50893">
    <property type="entry name" value="ABC_TRANSPORTER_2"/>
    <property type="match status" value="1"/>
</dbReference>
<evidence type="ECO:0000259" key="5">
    <source>
        <dbReference type="PROSITE" id="PS50893"/>
    </source>
</evidence>
<evidence type="ECO:0000256" key="1">
    <source>
        <dbReference type="ARBA" id="ARBA00005417"/>
    </source>
</evidence>
<dbReference type="Pfam" id="PF00005">
    <property type="entry name" value="ABC_tran"/>
    <property type="match status" value="1"/>
</dbReference>
<dbReference type="Proteomes" id="UP000049127">
    <property type="component" value="Unassembled WGS sequence"/>
</dbReference>
<dbReference type="RefSeq" id="WP_055341857.1">
    <property type="nucleotide sequence ID" value="NZ_CDNI01000003.1"/>
</dbReference>
<evidence type="ECO:0000256" key="4">
    <source>
        <dbReference type="ARBA" id="ARBA00022840"/>
    </source>
</evidence>
<dbReference type="SUPFAM" id="SSF52540">
    <property type="entry name" value="P-loop containing nucleoside triphosphate hydrolases"/>
    <property type="match status" value="1"/>
</dbReference>
<dbReference type="SMART" id="SM00382">
    <property type="entry name" value="AAA"/>
    <property type="match status" value="1"/>
</dbReference>
<organism evidence="6 7">
    <name type="scientific">Paraclostridium sordellii</name>
    <name type="common">Clostridium sordellii</name>
    <dbReference type="NCBI Taxonomy" id="1505"/>
    <lineage>
        <taxon>Bacteria</taxon>
        <taxon>Bacillati</taxon>
        <taxon>Bacillota</taxon>
        <taxon>Clostridia</taxon>
        <taxon>Peptostreptococcales</taxon>
        <taxon>Peptostreptococcaceae</taxon>
        <taxon>Paraclostridium</taxon>
    </lineage>
</organism>
<dbReference type="EMBL" id="CEKZ01000003">
    <property type="protein sequence ID" value="CEQ03555.1"/>
    <property type="molecule type" value="Genomic_DNA"/>
</dbReference>
<dbReference type="PANTHER" id="PTHR43335">
    <property type="entry name" value="ABC TRANSPORTER, ATP-BINDING PROTEIN"/>
    <property type="match status" value="1"/>
</dbReference>
<sequence length="306" mass="34315">MKEVIKTYNLSKKYGDFNALLNVNINVEQGDIYGLVGNNGAGKTTLLKILAGQSHASSGSFEILSISDEKELNEVRKHTGVIIETPSFYPNLTVEKNLEYYRIQRGIPGKDVVYKALELVNLTYAKKKKFSQLSLGMKQRLGLALAIMTEPELLILDEPINGLDPSGIIEIRNLLLKLNKEKNITIVISSHILLELSNIATCYGFLNKGKLIKEISAKDLNKKCKSYLEIKVTNDSKLTALLEEKLGYKEYKVLPSEVIQIFDKNRNPQDISELIIKNRIGLISLEEKSVNLENYYMSLIGGSCND</sequence>
<dbReference type="InterPro" id="IPR027417">
    <property type="entry name" value="P-loop_NTPase"/>
</dbReference>
<dbReference type="GO" id="GO:0005524">
    <property type="term" value="F:ATP binding"/>
    <property type="evidence" value="ECO:0007669"/>
    <property type="project" value="UniProtKB-KW"/>
</dbReference>
<gene>
    <name evidence="6" type="primary">ybhF_3</name>
    <name evidence="6" type="ORF">R28058_12881</name>
</gene>
<evidence type="ECO:0000313" key="6">
    <source>
        <dbReference type="EMBL" id="CEQ03555.1"/>
    </source>
</evidence>
<name>A0A0C7R3Y5_PARSO</name>
<protein>
    <submittedName>
        <fullName evidence="6">ABC transporter ATPase</fullName>
    </submittedName>
</protein>
<dbReference type="AlphaFoldDB" id="A0A0C7R3Y5"/>
<dbReference type="Gene3D" id="3.40.50.300">
    <property type="entry name" value="P-loop containing nucleotide triphosphate hydrolases"/>
    <property type="match status" value="1"/>
</dbReference>
<evidence type="ECO:0000256" key="2">
    <source>
        <dbReference type="ARBA" id="ARBA00022448"/>
    </source>
</evidence>
<dbReference type="InterPro" id="IPR017871">
    <property type="entry name" value="ABC_transporter-like_CS"/>
</dbReference>